<name>A0A8T5GDK4_9ARCH</name>
<dbReference type="Pfam" id="PF01172">
    <property type="entry name" value="SBDS_N"/>
    <property type="match status" value="1"/>
</dbReference>
<evidence type="ECO:0000259" key="4">
    <source>
        <dbReference type="Pfam" id="PF20268"/>
    </source>
</evidence>
<dbReference type="Gene3D" id="1.10.10.900">
    <property type="entry name" value="SBDS protein C-terminal domain, subdomain 1"/>
    <property type="match status" value="1"/>
</dbReference>
<evidence type="ECO:0000256" key="1">
    <source>
        <dbReference type="ARBA" id="ARBA00007433"/>
    </source>
</evidence>
<dbReference type="InterPro" id="IPR018978">
    <property type="entry name" value="SDO1/SBDS_central"/>
</dbReference>
<dbReference type="Proteomes" id="UP000722459">
    <property type="component" value="Unassembled WGS sequence"/>
</dbReference>
<evidence type="ECO:0000313" key="5">
    <source>
        <dbReference type="EMBL" id="MBT4870041.1"/>
    </source>
</evidence>
<dbReference type="SUPFAM" id="SSF89895">
    <property type="entry name" value="FYSH domain"/>
    <property type="match status" value="1"/>
</dbReference>
<dbReference type="SUPFAM" id="SSF109728">
    <property type="entry name" value="Hypothetical protein AF0491, middle domain"/>
    <property type="match status" value="1"/>
</dbReference>
<comment type="caution">
    <text evidence="5">The sequence shown here is derived from an EMBL/GenBank/DDBJ whole genome shotgun (WGS) entry which is preliminary data.</text>
</comment>
<comment type="similarity">
    <text evidence="1">Belongs to the SDO1/SBDS family.</text>
</comment>
<evidence type="ECO:0000313" key="6">
    <source>
        <dbReference type="Proteomes" id="UP000722459"/>
    </source>
</evidence>
<dbReference type="GO" id="GO:0042256">
    <property type="term" value="P:cytosolic ribosome assembly"/>
    <property type="evidence" value="ECO:0007669"/>
    <property type="project" value="InterPro"/>
</dbReference>
<dbReference type="InterPro" id="IPR002140">
    <property type="entry name" value="Sdo1/SBDS"/>
</dbReference>
<dbReference type="SUPFAM" id="SSF54980">
    <property type="entry name" value="EF-G C-terminal domain-like"/>
    <property type="match status" value="1"/>
</dbReference>
<dbReference type="InterPro" id="IPR019783">
    <property type="entry name" value="SDO1/SBDS_N"/>
</dbReference>
<dbReference type="InterPro" id="IPR036786">
    <property type="entry name" value="Ribosome_mat_SBDS_N_sf"/>
</dbReference>
<dbReference type="InterPro" id="IPR039100">
    <property type="entry name" value="Sdo1/SBDS-like"/>
</dbReference>
<sequence length="230" mass="26132">MVKIDDAVIARMEKHGHKYEVLVDPDLAMNVKHGKEVDYSELLAADRVFKDSKAGEEQSPEFLKEQFETDDINVIAKKIITDGDVQLTTEQRRHFLAKKKNEIITMISRNAVDPQSKTPHPPQRIENAMEQAKIHIDAFKSVEEQVNTIVDEIKKIIPISMDKIDFAVKIPAVHAGRCSAIIHKFEIKKEQWLNDGSLVAEFFLPVGMKQDILNELNSATHGEIDIKIIE</sequence>
<dbReference type="Pfam" id="PF20268">
    <property type="entry name" value="SBDS_C"/>
    <property type="match status" value="1"/>
</dbReference>
<evidence type="ECO:0000259" key="3">
    <source>
        <dbReference type="Pfam" id="PF09377"/>
    </source>
</evidence>
<dbReference type="NCBIfam" id="TIGR00291">
    <property type="entry name" value="RNA_SBDS"/>
    <property type="match status" value="1"/>
</dbReference>
<dbReference type="PANTHER" id="PTHR10927">
    <property type="entry name" value="RIBOSOME MATURATION PROTEIN SBDS"/>
    <property type="match status" value="1"/>
</dbReference>
<evidence type="ECO:0000259" key="2">
    <source>
        <dbReference type="Pfam" id="PF01172"/>
    </source>
</evidence>
<accession>A0A8T5GDK4</accession>
<proteinExistence type="inferred from homology"/>
<dbReference type="Pfam" id="PF09377">
    <property type="entry name" value="SBDS_domain_II"/>
    <property type="match status" value="1"/>
</dbReference>
<feature type="domain" description="Ribosome maturation protein SDO1/SBDS C-terminal" evidence="4">
    <location>
        <begin position="166"/>
        <end position="230"/>
    </location>
</feature>
<dbReference type="Gene3D" id="3.30.70.240">
    <property type="match status" value="1"/>
</dbReference>
<dbReference type="InterPro" id="IPR046928">
    <property type="entry name" value="SDO1/SBDS_C"/>
</dbReference>
<dbReference type="Gene3D" id="3.30.1250.10">
    <property type="entry name" value="Ribosome maturation protein SBDS, N-terminal domain"/>
    <property type="match status" value="1"/>
</dbReference>
<feature type="domain" description="Ribosome maturation protein SDO1/SBDS N-terminal" evidence="2">
    <location>
        <begin position="7"/>
        <end position="93"/>
    </location>
</feature>
<dbReference type="InterPro" id="IPR035647">
    <property type="entry name" value="EFG_III/V"/>
</dbReference>
<dbReference type="EMBL" id="JABJNZ010000012">
    <property type="protein sequence ID" value="MBT4870041.1"/>
    <property type="molecule type" value="Genomic_DNA"/>
</dbReference>
<protein>
    <submittedName>
        <fullName evidence="5">Ribosome assembly factor SBDS</fullName>
    </submittedName>
</protein>
<dbReference type="InterPro" id="IPR037188">
    <property type="entry name" value="Sdo1/SBDS_central_sf"/>
</dbReference>
<reference evidence="5" key="1">
    <citation type="journal article" date="2021" name="ISME J.">
        <title>Mercury methylation by metabolically versatile and cosmopolitan marine bacteria.</title>
        <authorList>
            <person name="Lin H."/>
            <person name="Ascher D.B."/>
            <person name="Myung Y."/>
            <person name="Lamborg C.H."/>
            <person name="Hallam S.J."/>
            <person name="Gionfriddo C.M."/>
            <person name="Holt K.E."/>
            <person name="Moreau J.W."/>
        </authorList>
    </citation>
    <scope>NUCLEOTIDE SEQUENCE</scope>
    <source>
        <strain evidence="5">SI075_bin30</strain>
    </source>
</reference>
<gene>
    <name evidence="5" type="ORF">HON47_00510</name>
</gene>
<organism evidence="5 6">
    <name type="scientific">Candidatus Iainarchaeum sp</name>
    <dbReference type="NCBI Taxonomy" id="3101447"/>
    <lineage>
        <taxon>Archaea</taxon>
        <taxon>Candidatus Iainarchaeota</taxon>
        <taxon>Candidatus Iainarchaeia</taxon>
        <taxon>Candidatus Iainarchaeales</taxon>
        <taxon>Candidatus Iainarchaeaceae</taxon>
        <taxon>Candidatus Iainarchaeum</taxon>
    </lineage>
</organism>
<dbReference type="AlphaFoldDB" id="A0A8T5GDK4"/>
<dbReference type="PANTHER" id="PTHR10927:SF4">
    <property type="entry name" value="RIBOSOME MATURATION PROTEIN SDO1 HOMOLOG"/>
    <property type="match status" value="1"/>
</dbReference>
<feature type="domain" description="Ribosome maturation protein SDO1/SBDS central" evidence="3">
    <location>
        <begin position="101"/>
        <end position="160"/>
    </location>
</feature>